<evidence type="ECO:0000256" key="1">
    <source>
        <dbReference type="SAM" id="Coils"/>
    </source>
</evidence>
<proteinExistence type="predicted"/>
<protein>
    <submittedName>
        <fullName evidence="3">Uncharacterized protein</fullName>
    </submittedName>
</protein>
<accession>A0A388M7R5</accession>
<dbReference type="EMBL" id="BFEA01000822">
    <property type="protein sequence ID" value="GBG90576.1"/>
    <property type="molecule type" value="Genomic_DNA"/>
</dbReference>
<keyword evidence="1" id="KW-0175">Coiled coil</keyword>
<keyword evidence="4" id="KW-1185">Reference proteome</keyword>
<comment type="caution">
    <text evidence="3">The sequence shown here is derived from an EMBL/GenBank/DDBJ whole genome shotgun (WGS) entry which is preliminary data.</text>
</comment>
<evidence type="ECO:0000313" key="4">
    <source>
        <dbReference type="Proteomes" id="UP000265515"/>
    </source>
</evidence>
<sequence>MEKARRRAHEENDKRFEKMEEKMRLLTRERDEALVVVENWKAEALRPGLKRGGILIGATPSTQARVRPRCVSPRSIRRTHAAEMAACHAREVATLKELRAETLDSKKEKESEIEKLKEKLAALEMERQQKVLGTNLRAKMDEAAKAPGSRSAKGKERMEQAEYSNKANDKEVFILENRRVLKPLKKDAISTICLKEGIAYSTLDRTKEDIVNKRVLLAFGGDPLGKAVEIEEVSEDTLEESIDLAKIDGQETSS</sequence>
<feature type="coiled-coil region" evidence="1">
    <location>
        <begin position="99"/>
        <end position="133"/>
    </location>
</feature>
<reference evidence="3 4" key="1">
    <citation type="journal article" date="2018" name="Cell">
        <title>The Chara Genome: Secondary Complexity and Implications for Plant Terrestrialization.</title>
        <authorList>
            <person name="Nishiyama T."/>
            <person name="Sakayama H."/>
            <person name="Vries J.D."/>
            <person name="Buschmann H."/>
            <person name="Saint-Marcoux D."/>
            <person name="Ullrich K.K."/>
            <person name="Haas F.B."/>
            <person name="Vanderstraeten L."/>
            <person name="Becker D."/>
            <person name="Lang D."/>
            <person name="Vosolsobe S."/>
            <person name="Rombauts S."/>
            <person name="Wilhelmsson P.K.I."/>
            <person name="Janitza P."/>
            <person name="Kern R."/>
            <person name="Heyl A."/>
            <person name="Rumpler F."/>
            <person name="Villalobos L.I.A.C."/>
            <person name="Clay J.M."/>
            <person name="Skokan R."/>
            <person name="Toyoda A."/>
            <person name="Suzuki Y."/>
            <person name="Kagoshima H."/>
            <person name="Schijlen E."/>
            <person name="Tajeshwar N."/>
            <person name="Catarino B."/>
            <person name="Hetherington A.J."/>
            <person name="Saltykova A."/>
            <person name="Bonnot C."/>
            <person name="Breuninger H."/>
            <person name="Symeonidi A."/>
            <person name="Radhakrishnan G.V."/>
            <person name="Van Nieuwerburgh F."/>
            <person name="Deforce D."/>
            <person name="Chang C."/>
            <person name="Karol K.G."/>
            <person name="Hedrich R."/>
            <person name="Ulvskov P."/>
            <person name="Glockner G."/>
            <person name="Delwiche C.F."/>
            <person name="Petrasek J."/>
            <person name="Van de Peer Y."/>
            <person name="Friml J."/>
            <person name="Beilby M."/>
            <person name="Dolan L."/>
            <person name="Kohara Y."/>
            <person name="Sugano S."/>
            <person name="Fujiyama A."/>
            <person name="Delaux P.-M."/>
            <person name="Quint M."/>
            <person name="TheiBen G."/>
            <person name="Hagemann M."/>
            <person name="Harholt J."/>
            <person name="Dunand C."/>
            <person name="Zachgo S."/>
            <person name="Langdale J."/>
            <person name="Maumus F."/>
            <person name="Straeten D.V.D."/>
            <person name="Gould S.B."/>
            <person name="Rensing S.A."/>
        </authorList>
    </citation>
    <scope>NUCLEOTIDE SEQUENCE [LARGE SCALE GENOMIC DNA]</scope>
    <source>
        <strain evidence="3 4">S276</strain>
    </source>
</reference>
<evidence type="ECO:0000256" key="2">
    <source>
        <dbReference type="SAM" id="MobiDB-lite"/>
    </source>
</evidence>
<dbReference type="AlphaFoldDB" id="A0A388M7R5"/>
<feature type="coiled-coil region" evidence="1">
    <location>
        <begin position="9"/>
        <end position="36"/>
    </location>
</feature>
<name>A0A388M7R5_CHABU</name>
<feature type="region of interest" description="Disordered" evidence="2">
    <location>
        <begin position="141"/>
        <end position="163"/>
    </location>
</feature>
<gene>
    <name evidence="3" type="ORF">CBR_g50919</name>
</gene>
<organism evidence="3 4">
    <name type="scientific">Chara braunii</name>
    <name type="common">Braun's stonewort</name>
    <dbReference type="NCBI Taxonomy" id="69332"/>
    <lineage>
        <taxon>Eukaryota</taxon>
        <taxon>Viridiplantae</taxon>
        <taxon>Streptophyta</taxon>
        <taxon>Charophyceae</taxon>
        <taxon>Charales</taxon>
        <taxon>Characeae</taxon>
        <taxon>Chara</taxon>
    </lineage>
</organism>
<dbReference type="Gramene" id="GBG90576">
    <property type="protein sequence ID" value="GBG90576"/>
    <property type="gene ID" value="CBR_g50919"/>
</dbReference>
<dbReference type="Proteomes" id="UP000265515">
    <property type="component" value="Unassembled WGS sequence"/>
</dbReference>
<evidence type="ECO:0000313" key="3">
    <source>
        <dbReference type="EMBL" id="GBG90576.1"/>
    </source>
</evidence>